<dbReference type="Proteomes" id="UP001168990">
    <property type="component" value="Unassembled WGS sequence"/>
</dbReference>
<evidence type="ECO:0000313" key="3">
    <source>
        <dbReference type="Proteomes" id="UP001168990"/>
    </source>
</evidence>
<dbReference type="AlphaFoldDB" id="A0AA39F862"/>
<protein>
    <submittedName>
        <fullName evidence="2">Uncharacterized protein</fullName>
    </submittedName>
</protein>
<name>A0AA39F862_9HYME</name>
<accession>A0AA39F862</accession>
<organism evidence="2 3">
    <name type="scientific">Microctonus aethiopoides</name>
    <dbReference type="NCBI Taxonomy" id="144406"/>
    <lineage>
        <taxon>Eukaryota</taxon>
        <taxon>Metazoa</taxon>
        <taxon>Ecdysozoa</taxon>
        <taxon>Arthropoda</taxon>
        <taxon>Hexapoda</taxon>
        <taxon>Insecta</taxon>
        <taxon>Pterygota</taxon>
        <taxon>Neoptera</taxon>
        <taxon>Endopterygota</taxon>
        <taxon>Hymenoptera</taxon>
        <taxon>Apocrita</taxon>
        <taxon>Ichneumonoidea</taxon>
        <taxon>Braconidae</taxon>
        <taxon>Euphorinae</taxon>
        <taxon>Microctonus</taxon>
    </lineage>
</organism>
<dbReference type="EMBL" id="JAQQBS010001422">
    <property type="protein sequence ID" value="KAK0164717.1"/>
    <property type="molecule type" value="Genomic_DNA"/>
</dbReference>
<feature type="region of interest" description="Disordered" evidence="1">
    <location>
        <begin position="176"/>
        <end position="210"/>
    </location>
</feature>
<feature type="compositionally biased region" description="Acidic residues" evidence="1">
    <location>
        <begin position="658"/>
        <end position="671"/>
    </location>
</feature>
<keyword evidence="3" id="KW-1185">Reference proteome</keyword>
<feature type="compositionally biased region" description="Acidic residues" evidence="1">
    <location>
        <begin position="345"/>
        <end position="363"/>
    </location>
</feature>
<feature type="region of interest" description="Disordered" evidence="1">
    <location>
        <begin position="604"/>
        <end position="720"/>
    </location>
</feature>
<feature type="compositionally biased region" description="Basic and acidic residues" evidence="1">
    <location>
        <begin position="421"/>
        <end position="433"/>
    </location>
</feature>
<feature type="compositionally biased region" description="Acidic residues" evidence="1">
    <location>
        <begin position="709"/>
        <end position="720"/>
    </location>
</feature>
<proteinExistence type="predicted"/>
<evidence type="ECO:0000256" key="1">
    <source>
        <dbReference type="SAM" id="MobiDB-lite"/>
    </source>
</evidence>
<feature type="compositionally biased region" description="Polar residues" evidence="1">
    <location>
        <begin position="464"/>
        <end position="474"/>
    </location>
</feature>
<reference evidence="2" key="1">
    <citation type="journal article" date="2023" name="bioRxiv">
        <title>Scaffold-level genome assemblies of two parasitoid biocontrol wasps reveal the parthenogenesis mechanism and an associated novel virus.</title>
        <authorList>
            <person name="Inwood S."/>
            <person name="Skelly J."/>
            <person name="Guhlin J."/>
            <person name="Harrop T."/>
            <person name="Goldson S."/>
            <person name="Dearden P."/>
        </authorList>
    </citation>
    <scope>NUCLEOTIDE SEQUENCE</scope>
    <source>
        <strain evidence="2">Irish</strain>
        <tissue evidence="2">Whole body</tissue>
    </source>
</reference>
<comment type="caution">
    <text evidence="2">The sequence shown here is derived from an EMBL/GenBank/DDBJ whole genome shotgun (WGS) entry which is preliminary data.</text>
</comment>
<gene>
    <name evidence="2" type="ORF">PV328_003307</name>
</gene>
<sequence length="720" mass="83020">MVYESDFYTTRRPYTRPISSHYTVTNPGAIIRPMPPLQQQQVRDFPHHLPYIAHKKLVNVIHTPYPLVYYTHTAPVPIRIYSRVRPSVIAAELQRIRDLPRPSSVSYVSRYLNSKDNIHFDDETREIRARADSLLRRIHVFVPRPSSSDFAEVIVPERMRSDDYIRRVLTARKNAKKDEEPANYYESPDTRHFGNGHLASVSYTGGKPHSRRRPYYKLNDLRAADVQSDVNLLSFYAKNRQAAASAYPDPPLTERELRKARALADDRVYAPPRKASPDPEPVYKPDLATVYEPEEVVERKPKKAIKAEKKSKVHRVIEREPIVESQTVEETETKTIAKSGPIIEPEPEPIAEPEPEPIAEPEPEPIVEPEIIAEPEPEPIIEPEIEQLVESEKEIEQIVEPELETKEIEPLESEIINESTHAVEIESEVEPKASEIQPEVGLGDSEGEQWPGVDTTDGEPPVNPTSTEEPNVQNDDSELNDENQEDDEVLQRKLDEEELRRQVEELKRQAEEEKRRQAEEARLAEERYKAEIEERVRLEEEARQARLREIEEQERLEAERQAEDIRIETERLRDLKIAEEEKRAAEYEATLALEEEERYMIEKASEDARKREELEEKLASEVVGGGPDEDNAPESTFDECHCHDNVKSQDHEERPDTPDADNDTQVEEEPECISTDHDELSDHPYDGEHEGFNSVQELDVPIENIPQVEEIDSEENDEQA</sequence>
<feature type="compositionally biased region" description="Basic and acidic residues" evidence="1">
    <location>
        <begin position="638"/>
        <end position="657"/>
    </location>
</feature>
<feature type="region of interest" description="Disordered" evidence="1">
    <location>
        <begin position="399"/>
        <end position="497"/>
    </location>
</feature>
<feature type="region of interest" description="Disordered" evidence="1">
    <location>
        <begin position="323"/>
        <end position="363"/>
    </location>
</feature>
<feature type="compositionally biased region" description="Acidic residues" evidence="1">
    <location>
        <begin position="475"/>
        <end position="488"/>
    </location>
</feature>
<reference evidence="2" key="2">
    <citation type="submission" date="2023-03" db="EMBL/GenBank/DDBJ databases">
        <authorList>
            <person name="Inwood S.N."/>
            <person name="Skelly J.G."/>
            <person name="Guhlin J."/>
            <person name="Harrop T.W.R."/>
            <person name="Goldson S.G."/>
            <person name="Dearden P.K."/>
        </authorList>
    </citation>
    <scope>NUCLEOTIDE SEQUENCE</scope>
    <source>
        <strain evidence="2">Irish</strain>
        <tissue evidence="2">Whole body</tissue>
    </source>
</reference>
<feature type="compositionally biased region" description="Basic and acidic residues" evidence="1">
    <location>
        <begin position="674"/>
        <end position="691"/>
    </location>
</feature>
<feature type="compositionally biased region" description="Basic and acidic residues" evidence="1">
    <location>
        <begin position="604"/>
        <end position="619"/>
    </location>
</feature>
<evidence type="ECO:0000313" key="2">
    <source>
        <dbReference type="EMBL" id="KAK0164717.1"/>
    </source>
</evidence>